<protein>
    <submittedName>
        <fullName evidence="9">Uu.00g073280.m01.CDS01</fullName>
    </submittedName>
</protein>
<evidence type="ECO:0000256" key="3">
    <source>
        <dbReference type="ARBA" id="ARBA00022989"/>
    </source>
</evidence>
<comment type="caution">
    <text evidence="9">The sequence shown here is derived from an EMBL/GenBank/DDBJ whole genome shotgun (WGS) entry which is preliminary data.</text>
</comment>
<organism evidence="9 10">
    <name type="scientific">Anthostomella pinea</name>
    <dbReference type="NCBI Taxonomy" id="933095"/>
    <lineage>
        <taxon>Eukaryota</taxon>
        <taxon>Fungi</taxon>
        <taxon>Dikarya</taxon>
        <taxon>Ascomycota</taxon>
        <taxon>Pezizomycotina</taxon>
        <taxon>Sordariomycetes</taxon>
        <taxon>Xylariomycetidae</taxon>
        <taxon>Xylariales</taxon>
        <taxon>Xylariaceae</taxon>
        <taxon>Anthostomella</taxon>
    </lineage>
</organism>
<dbReference type="PANTHER" id="PTHR33048:SF42">
    <property type="entry name" value="INTEGRAL MEMBRANE PROTEIN"/>
    <property type="match status" value="1"/>
</dbReference>
<comment type="subcellular location">
    <subcellularLocation>
        <location evidence="1">Membrane</location>
        <topology evidence="1">Multi-pass membrane protein</topology>
    </subcellularLocation>
</comment>
<evidence type="ECO:0000256" key="4">
    <source>
        <dbReference type="ARBA" id="ARBA00023136"/>
    </source>
</evidence>
<keyword evidence="3 7" id="KW-1133">Transmembrane helix</keyword>
<feature type="transmembrane region" description="Helical" evidence="7">
    <location>
        <begin position="171"/>
        <end position="198"/>
    </location>
</feature>
<dbReference type="Pfam" id="PF20684">
    <property type="entry name" value="Fung_rhodopsin"/>
    <property type="match status" value="1"/>
</dbReference>
<dbReference type="GO" id="GO:0016020">
    <property type="term" value="C:membrane"/>
    <property type="evidence" value="ECO:0007669"/>
    <property type="project" value="UniProtKB-SubCell"/>
</dbReference>
<evidence type="ECO:0000256" key="7">
    <source>
        <dbReference type="SAM" id="Phobius"/>
    </source>
</evidence>
<evidence type="ECO:0000256" key="1">
    <source>
        <dbReference type="ARBA" id="ARBA00004141"/>
    </source>
</evidence>
<evidence type="ECO:0000256" key="6">
    <source>
        <dbReference type="SAM" id="MobiDB-lite"/>
    </source>
</evidence>
<dbReference type="AlphaFoldDB" id="A0AAI8YNX1"/>
<keyword evidence="10" id="KW-1185">Reference proteome</keyword>
<feature type="transmembrane region" description="Helical" evidence="7">
    <location>
        <begin position="248"/>
        <end position="272"/>
    </location>
</feature>
<sequence length="368" mass="40360">MDSQQQVPNNGPLLNGSVWTLVVMSLVFLALRLWCKYLSHRGLWWDDHILIISWVVMLVSSSMISNSVALGFGMHAPDIIAKNHGPQVLPEIAFRGAIQGMLLVLGNVWSKTSFAVTLLRITDGKLKALVWVIIITMNVFMIVGGLLNFAQCTPAEKVWKPDTPGTCWSPGVYVGFSIFAGAYSALMDIGLAMLPWAVILKLQMKTKEKIGVAVAMSMGVFAAITSILKCTYIVTLEGNDFLYEGVHLLIWSTAETATTIIAASIPVLRVLFLEMRSSNGRYYEHSSANGTKKPRQGRTGNNTVTVTATGRPRTTQFSKDDDSDRSILHGTGIGKITKTDEVRIHFHDRSDAESEGIELDTMASRADP</sequence>
<feature type="domain" description="Rhodopsin" evidence="8">
    <location>
        <begin position="31"/>
        <end position="272"/>
    </location>
</feature>
<name>A0AAI8YNX1_9PEZI</name>
<reference evidence="9" key="1">
    <citation type="submission" date="2023-10" db="EMBL/GenBank/DDBJ databases">
        <authorList>
            <person name="Hackl T."/>
        </authorList>
    </citation>
    <scope>NUCLEOTIDE SEQUENCE</scope>
</reference>
<evidence type="ECO:0000256" key="5">
    <source>
        <dbReference type="ARBA" id="ARBA00038359"/>
    </source>
</evidence>
<feature type="region of interest" description="Disordered" evidence="6">
    <location>
        <begin position="283"/>
        <end position="332"/>
    </location>
</feature>
<feature type="transmembrane region" description="Helical" evidence="7">
    <location>
        <begin position="129"/>
        <end position="151"/>
    </location>
</feature>
<keyword evidence="2 7" id="KW-0812">Transmembrane</keyword>
<evidence type="ECO:0000313" key="10">
    <source>
        <dbReference type="Proteomes" id="UP001295740"/>
    </source>
</evidence>
<gene>
    <name evidence="9" type="ORF">KHLLAP_LOCUS12171</name>
</gene>
<feature type="region of interest" description="Disordered" evidence="6">
    <location>
        <begin position="347"/>
        <end position="368"/>
    </location>
</feature>
<feature type="compositionally biased region" description="Low complexity" evidence="6">
    <location>
        <begin position="298"/>
        <end position="311"/>
    </location>
</feature>
<comment type="similarity">
    <text evidence="5">Belongs to the SAT4 family.</text>
</comment>
<keyword evidence="4 7" id="KW-0472">Membrane</keyword>
<feature type="compositionally biased region" description="Basic and acidic residues" evidence="6">
    <location>
        <begin position="318"/>
        <end position="327"/>
    </location>
</feature>
<evidence type="ECO:0000259" key="8">
    <source>
        <dbReference type="Pfam" id="PF20684"/>
    </source>
</evidence>
<proteinExistence type="inferred from homology"/>
<dbReference type="PANTHER" id="PTHR33048">
    <property type="entry name" value="PTH11-LIKE INTEGRAL MEMBRANE PROTEIN (AFU_ORTHOLOGUE AFUA_5G11245)"/>
    <property type="match status" value="1"/>
</dbReference>
<dbReference type="InterPro" id="IPR052337">
    <property type="entry name" value="SAT4-like"/>
</dbReference>
<feature type="transmembrane region" description="Helical" evidence="7">
    <location>
        <begin position="18"/>
        <end position="37"/>
    </location>
</feature>
<evidence type="ECO:0000313" key="9">
    <source>
        <dbReference type="EMBL" id="CAJ2511703.1"/>
    </source>
</evidence>
<feature type="transmembrane region" description="Helical" evidence="7">
    <location>
        <begin position="49"/>
        <end position="72"/>
    </location>
</feature>
<dbReference type="EMBL" id="CAUWAG010000018">
    <property type="protein sequence ID" value="CAJ2511703.1"/>
    <property type="molecule type" value="Genomic_DNA"/>
</dbReference>
<feature type="transmembrane region" description="Helical" evidence="7">
    <location>
        <begin position="210"/>
        <end position="228"/>
    </location>
</feature>
<dbReference type="Proteomes" id="UP001295740">
    <property type="component" value="Unassembled WGS sequence"/>
</dbReference>
<evidence type="ECO:0000256" key="2">
    <source>
        <dbReference type="ARBA" id="ARBA00022692"/>
    </source>
</evidence>
<dbReference type="InterPro" id="IPR049326">
    <property type="entry name" value="Rhodopsin_dom_fungi"/>
</dbReference>
<accession>A0AAI8YNX1</accession>